<dbReference type="Pfam" id="PF22667">
    <property type="entry name" value="Lon_lid"/>
    <property type="match status" value="1"/>
</dbReference>
<keyword evidence="7 10" id="KW-0067">ATP-binding</keyword>
<dbReference type="Gene3D" id="1.10.8.60">
    <property type="match status" value="1"/>
</dbReference>
<dbReference type="InterPro" id="IPR054594">
    <property type="entry name" value="Lon_lid"/>
</dbReference>
<dbReference type="PANTHER" id="PTHR10046">
    <property type="entry name" value="ATP DEPENDENT LON PROTEASE FAMILY MEMBER"/>
    <property type="match status" value="1"/>
</dbReference>
<evidence type="ECO:0000313" key="20">
    <source>
        <dbReference type="Proteomes" id="UP001155483"/>
    </source>
</evidence>
<comment type="induction">
    <text evidence="10">By heat shock.</text>
</comment>
<dbReference type="NCBIfam" id="TIGR00763">
    <property type="entry name" value="lon"/>
    <property type="match status" value="1"/>
</dbReference>
<keyword evidence="3 10" id="KW-0645">Protease</keyword>
<keyword evidence="6 10" id="KW-0720">Serine protease</keyword>
<dbReference type="GO" id="GO:0004252">
    <property type="term" value="F:serine-type endopeptidase activity"/>
    <property type="evidence" value="ECO:0007669"/>
    <property type="project" value="UniProtKB-UniRule"/>
</dbReference>
<accession>A0A9X3B9T1</accession>
<dbReference type="InterPro" id="IPR008268">
    <property type="entry name" value="Peptidase_S16_AS"/>
</dbReference>
<dbReference type="GO" id="GO:0004176">
    <property type="term" value="F:ATP-dependent peptidase activity"/>
    <property type="evidence" value="ECO:0007669"/>
    <property type="project" value="UniProtKB-UniRule"/>
</dbReference>
<dbReference type="GO" id="GO:0016887">
    <property type="term" value="F:ATP hydrolysis activity"/>
    <property type="evidence" value="ECO:0007669"/>
    <property type="project" value="UniProtKB-UniRule"/>
</dbReference>
<dbReference type="InterPro" id="IPR015947">
    <property type="entry name" value="PUA-like_sf"/>
</dbReference>
<feature type="binding site" evidence="10 13">
    <location>
        <begin position="381"/>
        <end position="388"/>
    </location>
    <ligand>
        <name>ATP</name>
        <dbReference type="ChEBI" id="CHEBI:30616"/>
    </ligand>
</feature>
<dbReference type="PROSITE" id="PS51787">
    <property type="entry name" value="LON_N"/>
    <property type="match status" value="1"/>
</dbReference>
<feature type="active site" evidence="10 12">
    <location>
        <position position="704"/>
    </location>
</feature>
<evidence type="ECO:0000256" key="1">
    <source>
        <dbReference type="ARBA" id="ARBA00004496"/>
    </source>
</evidence>
<evidence type="ECO:0000256" key="2">
    <source>
        <dbReference type="ARBA" id="ARBA00022490"/>
    </source>
</evidence>
<keyword evidence="16" id="KW-0175">Coiled coil</keyword>
<sequence>MKFFLKPEDEMDFMPIIPINENDSDFSDTTEIPSELALLPLRNTVLFPGVVLPITVGRDKSIKAVGDAYKGNKLIGVIAQKDSNIEDPDFKDLEAIGTVARIVKQIKMPDGGTTIIIQGRSRFSVQELTAEEPYFKATIKVLGEDEAPTDPDFEAYVSNIKDLAADIIQLSPNIPSEASIILRNIENPSFLIHFVSSNLNTDVREKQNLLELDNIRERANLLMQFLQKELQFAELKNKVTNKTKVEIDKQQREYFLQQQLKSIKEELGGDVNEREVKEMMKKAESKKWTEAAREMFKKGAEKLERMHPSTPDYSVVYNHLDLMLDLPWQEYTHDVYDLKKAKEILDHDHYGMDKIKERILEYLAVLKLKGDMKSPILCFYGPPGIGKTSLGRSIANAIGRKYVRLSLGGIHDESEIRGHRKTYIGAMPGRIVQSIRKVKSSNPVMILDEIDKVGSDHRGDPSSALLEVLDPEQNNTFYDNYLELEYDLSKVLFIATANNLQNIQPALRDRLEIIELSGYAVEEKIEIAKRHLIPKQKEAHGLNHTRFTINNKVLEKIIQDYTRESGVRELDRQLAAIMRNQAKTLALDGNIKSTLTVPDIEAILGRARYNNEMYKAANMPGIAVGLAYTYVGGDILFIEATMSDGKSELRLTGNLGNVMKESATTALSYLSANAKKYGIDSKLFERKTVHIHVPEGAVPKDGPSAGITMLTSLASAVTGRKVRPYLGMTGEITLRGLVLPVGGIKEKVLAAKRAGLKELILCWQNEKDVQDINPEYIKGLSFHYVKNMSQVLDLALQD</sequence>
<keyword evidence="20" id="KW-1185">Reference proteome</keyword>
<dbReference type="InterPro" id="IPR027065">
    <property type="entry name" value="Lon_Prtase"/>
</dbReference>
<evidence type="ECO:0000256" key="10">
    <source>
        <dbReference type="HAMAP-Rule" id="MF_01973"/>
    </source>
</evidence>
<dbReference type="Proteomes" id="UP001155483">
    <property type="component" value="Unassembled WGS sequence"/>
</dbReference>
<evidence type="ECO:0000256" key="12">
    <source>
        <dbReference type="PIRSR" id="PIRSR001174-1"/>
    </source>
</evidence>
<evidence type="ECO:0000256" key="15">
    <source>
        <dbReference type="RuleBase" id="RU000591"/>
    </source>
</evidence>
<dbReference type="Pfam" id="PF05362">
    <property type="entry name" value="Lon_C"/>
    <property type="match status" value="1"/>
</dbReference>
<dbReference type="Gene3D" id="1.20.58.1480">
    <property type="match status" value="1"/>
</dbReference>
<feature type="coiled-coil region" evidence="16">
    <location>
        <begin position="209"/>
        <end position="243"/>
    </location>
</feature>
<evidence type="ECO:0000256" key="13">
    <source>
        <dbReference type="PIRSR" id="PIRSR001174-2"/>
    </source>
</evidence>
<dbReference type="Gene3D" id="3.40.50.300">
    <property type="entry name" value="P-loop containing nucleotide triphosphate hydrolases"/>
    <property type="match status" value="1"/>
</dbReference>
<dbReference type="Gene3D" id="1.20.5.5270">
    <property type="match status" value="1"/>
</dbReference>
<dbReference type="FunFam" id="3.40.50.300:FF:000021">
    <property type="entry name" value="Lon protease homolog"/>
    <property type="match status" value="1"/>
</dbReference>
<evidence type="ECO:0000256" key="14">
    <source>
        <dbReference type="PROSITE-ProRule" id="PRU01122"/>
    </source>
</evidence>
<feature type="domain" description="Lon N-terminal" evidence="18">
    <location>
        <begin position="36"/>
        <end position="230"/>
    </location>
</feature>
<dbReference type="InterPro" id="IPR008269">
    <property type="entry name" value="Lon_proteolytic"/>
</dbReference>
<evidence type="ECO:0000256" key="16">
    <source>
        <dbReference type="SAM" id="Coils"/>
    </source>
</evidence>
<keyword evidence="8 10" id="KW-0346">Stress response</keyword>
<dbReference type="GO" id="GO:0043565">
    <property type="term" value="F:sequence-specific DNA binding"/>
    <property type="evidence" value="ECO:0007669"/>
    <property type="project" value="UniProtKB-UniRule"/>
</dbReference>
<organism evidence="19 20">
    <name type="scientific">Paraflavisolibacter caeni</name>
    <dbReference type="NCBI Taxonomy" id="2982496"/>
    <lineage>
        <taxon>Bacteria</taxon>
        <taxon>Pseudomonadati</taxon>
        <taxon>Bacteroidota</taxon>
        <taxon>Chitinophagia</taxon>
        <taxon>Chitinophagales</taxon>
        <taxon>Chitinophagaceae</taxon>
        <taxon>Paraflavisolibacter</taxon>
    </lineage>
</organism>
<comment type="subcellular location">
    <subcellularLocation>
        <location evidence="1 10 11">Cytoplasm</location>
    </subcellularLocation>
</comment>
<evidence type="ECO:0000256" key="4">
    <source>
        <dbReference type="ARBA" id="ARBA00022741"/>
    </source>
</evidence>
<dbReference type="Gene3D" id="3.30.230.10">
    <property type="match status" value="1"/>
</dbReference>
<dbReference type="InterPro" id="IPR046336">
    <property type="entry name" value="Lon_prtase_N_sf"/>
</dbReference>
<dbReference type="InterPro" id="IPR014721">
    <property type="entry name" value="Ribsml_uS5_D2-typ_fold_subgr"/>
</dbReference>
<dbReference type="InterPro" id="IPR003593">
    <property type="entry name" value="AAA+_ATPase"/>
</dbReference>
<feature type="active site" evidence="10 12">
    <location>
        <position position="747"/>
    </location>
</feature>
<dbReference type="GO" id="GO:0005524">
    <property type="term" value="F:ATP binding"/>
    <property type="evidence" value="ECO:0007669"/>
    <property type="project" value="UniProtKB-UniRule"/>
</dbReference>
<comment type="function">
    <text evidence="10">ATP-dependent serine protease that mediates the selective degradation of mutant and abnormal proteins as well as certain short-lived regulatory proteins. Required for cellular homeostasis and for survival from DNA damage and developmental changes induced by stress. Degrades polypeptides processively to yield small peptide fragments that are 5 to 10 amino acids long. Binds to DNA in a double-stranded, site-specific manner.</text>
</comment>
<feature type="domain" description="Lon proteolytic" evidence="17">
    <location>
        <begin position="617"/>
        <end position="798"/>
    </location>
</feature>
<comment type="caution">
    <text evidence="19">The sequence shown here is derived from an EMBL/GenBank/DDBJ whole genome shotgun (WGS) entry which is preliminary data.</text>
</comment>
<reference evidence="19" key="1">
    <citation type="submission" date="2022-09" db="EMBL/GenBank/DDBJ databases">
        <authorList>
            <person name="Yuan C."/>
            <person name="Ke Z."/>
        </authorList>
    </citation>
    <scope>NUCLEOTIDE SEQUENCE</scope>
    <source>
        <strain evidence="19">LB-8</strain>
    </source>
</reference>
<protein>
    <recommendedName>
        <fullName evidence="10 11">Lon protease</fullName>
        <ecNumber evidence="10 11">3.4.21.53</ecNumber>
    </recommendedName>
    <alternativeName>
        <fullName evidence="10">ATP-dependent protease La</fullName>
    </alternativeName>
</protein>
<comment type="similarity">
    <text evidence="10 11 14 15">Belongs to the peptidase S16 family.</text>
</comment>
<dbReference type="CDD" id="cd19500">
    <property type="entry name" value="RecA-like_Lon"/>
    <property type="match status" value="1"/>
</dbReference>
<name>A0A9X3B9T1_9BACT</name>
<proteinExistence type="evidence at transcript level"/>
<evidence type="ECO:0000256" key="8">
    <source>
        <dbReference type="ARBA" id="ARBA00023016"/>
    </source>
</evidence>
<dbReference type="AlphaFoldDB" id="A0A9X3B9T1"/>
<dbReference type="InterPro" id="IPR027543">
    <property type="entry name" value="Lon_bac"/>
</dbReference>
<evidence type="ECO:0000313" key="19">
    <source>
        <dbReference type="EMBL" id="MCU7552425.1"/>
    </source>
</evidence>
<dbReference type="PROSITE" id="PS01046">
    <property type="entry name" value="LON_SER"/>
    <property type="match status" value="1"/>
</dbReference>
<dbReference type="HAMAP" id="MF_01973">
    <property type="entry name" value="lon_bact"/>
    <property type="match status" value="1"/>
</dbReference>
<dbReference type="PIRSF" id="PIRSF001174">
    <property type="entry name" value="Lon_proteas"/>
    <property type="match status" value="1"/>
</dbReference>
<dbReference type="EC" id="3.4.21.53" evidence="10 11"/>
<evidence type="ECO:0000259" key="18">
    <source>
        <dbReference type="PROSITE" id="PS51787"/>
    </source>
</evidence>
<reference evidence="19" key="2">
    <citation type="submission" date="2023-04" db="EMBL/GenBank/DDBJ databases">
        <title>Paracnuella aquatica gen. nov., sp. nov., a member of the family Chitinophagaceae isolated from a hot spring.</title>
        <authorList>
            <person name="Wang C."/>
        </authorList>
    </citation>
    <scope>NUCLEOTIDE SEQUENCE</scope>
    <source>
        <strain evidence="19">LB-8</strain>
    </source>
</reference>
<dbReference type="InterPro" id="IPR004815">
    <property type="entry name" value="Lon_bac/euk-typ"/>
</dbReference>
<comment type="subunit">
    <text evidence="10 11">Homohexamer. Organized in a ring with a central cavity.</text>
</comment>
<evidence type="ECO:0000256" key="6">
    <source>
        <dbReference type="ARBA" id="ARBA00022825"/>
    </source>
</evidence>
<dbReference type="Gene3D" id="2.30.130.40">
    <property type="entry name" value="LON domain-like"/>
    <property type="match status" value="1"/>
</dbReference>
<dbReference type="Pfam" id="PF02190">
    <property type="entry name" value="LON_substr_bdg"/>
    <property type="match status" value="1"/>
</dbReference>
<dbReference type="SUPFAM" id="SSF52540">
    <property type="entry name" value="P-loop containing nucleoside triphosphate hydrolases"/>
    <property type="match status" value="1"/>
</dbReference>
<dbReference type="Pfam" id="PF00004">
    <property type="entry name" value="AAA"/>
    <property type="match status" value="1"/>
</dbReference>
<dbReference type="SUPFAM" id="SSF54211">
    <property type="entry name" value="Ribosomal protein S5 domain 2-like"/>
    <property type="match status" value="1"/>
</dbReference>
<gene>
    <name evidence="10 19" type="primary">lon</name>
    <name evidence="19" type="ORF">OCK74_25120</name>
</gene>
<dbReference type="InterPro" id="IPR020568">
    <property type="entry name" value="Ribosomal_Su5_D2-typ_SF"/>
</dbReference>
<keyword evidence="2 10" id="KW-0963">Cytoplasm</keyword>
<dbReference type="InterPro" id="IPR003111">
    <property type="entry name" value="Lon_prtase_N"/>
</dbReference>
<evidence type="ECO:0000256" key="5">
    <source>
        <dbReference type="ARBA" id="ARBA00022801"/>
    </source>
</evidence>
<evidence type="ECO:0000256" key="7">
    <source>
        <dbReference type="ARBA" id="ARBA00022840"/>
    </source>
</evidence>
<evidence type="ECO:0000256" key="9">
    <source>
        <dbReference type="ARBA" id="ARBA00050665"/>
    </source>
</evidence>
<dbReference type="GO" id="GO:0034605">
    <property type="term" value="P:cellular response to heat"/>
    <property type="evidence" value="ECO:0007669"/>
    <property type="project" value="UniProtKB-UniRule"/>
</dbReference>
<dbReference type="SMART" id="SM00382">
    <property type="entry name" value="AAA"/>
    <property type="match status" value="1"/>
</dbReference>
<dbReference type="GO" id="GO:0005737">
    <property type="term" value="C:cytoplasm"/>
    <property type="evidence" value="ECO:0007669"/>
    <property type="project" value="UniProtKB-SubCell"/>
</dbReference>
<evidence type="ECO:0000256" key="11">
    <source>
        <dbReference type="PIRNR" id="PIRNR001174"/>
    </source>
</evidence>
<dbReference type="InterPro" id="IPR003959">
    <property type="entry name" value="ATPase_AAA_core"/>
</dbReference>
<dbReference type="InterPro" id="IPR027417">
    <property type="entry name" value="P-loop_NTPase"/>
</dbReference>
<dbReference type="PROSITE" id="PS51786">
    <property type="entry name" value="LON_PROTEOLYTIC"/>
    <property type="match status" value="1"/>
</dbReference>
<evidence type="ECO:0000256" key="3">
    <source>
        <dbReference type="ARBA" id="ARBA00022670"/>
    </source>
</evidence>
<keyword evidence="4 10" id="KW-0547">Nucleotide-binding</keyword>
<dbReference type="PRINTS" id="PR00830">
    <property type="entry name" value="ENDOLAPTASE"/>
</dbReference>
<dbReference type="GO" id="GO:0006515">
    <property type="term" value="P:protein quality control for misfolded or incompletely synthesized proteins"/>
    <property type="evidence" value="ECO:0007669"/>
    <property type="project" value="UniProtKB-UniRule"/>
</dbReference>
<comment type="catalytic activity">
    <reaction evidence="9 10 11 14">
        <text>Hydrolysis of proteins in presence of ATP.</text>
        <dbReference type="EC" id="3.4.21.53"/>
    </reaction>
</comment>
<dbReference type="SMART" id="SM00464">
    <property type="entry name" value="LON"/>
    <property type="match status" value="1"/>
</dbReference>
<evidence type="ECO:0000259" key="17">
    <source>
        <dbReference type="PROSITE" id="PS51786"/>
    </source>
</evidence>
<keyword evidence="5 10" id="KW-0378">Hydrolase</keyword>
<dbReference type="SUPFAM" id="SSF88697">
    <property type="entry name" value="PUA domain-like"/>
    <property type="match status" value="1"/>
</dbReference>
<dbReference type="EMBL" id="JAOTIF010000034">
    <property type="protein sequence ID" value="MCU7552425.1"/>
    <property type="molecule type" value="Genomic_DNA"/>
</dbReference>